<proteinExistence type="inferred from homology"/>
<feature type="transmembrane region" description="Helical" evidence="3">
    <location>
        <begin position="380"/>
        <end position="402"/>
    </location>
</feature>
<dbReference type="NCBIfam" id="TIGR00350">
    <property type="entry name" value="lytR_cpsA_psr"/>
    <property type="match status" value="1"/>
</dbReference>
<evidence type="ECO:0000313" key="6">
    <source>
        <dbReference type="Proteomes" id="UP000250080"/>
    </source>
</evidence>
<feature type="compositionally biased region" description="Low complexity" evidence="2">
    <location>
        <begin position="157"/>
        <end position="178"/>
    </location>
</feature>
<feature type="transmembrane region" description="Helical" evidence="3">
    <location>
        <begin position="452"/>
        <end position="477"/>
    </location>
</feature>
<evidence type="ECO:0000313" key="5">
    <source>
        <dbReference type="EMBL" id="SCQ82218.1"/>
    </source>
</evidence>
<feature type="region of interest" description="Disordered" evidence="2">
    <location>
        <begin position="1"/>
        <end position="271"/>
    </location>
</feature>
<feature type="compositionally biased region" description="Low complexity" evidence="2">
    <location>
        <begin position="804"/>
        <end position="853"/>
    </location>
</feature>
<feature type="compositionally biased region" description="Low complexity" evidence="2">
    <location>
        <begin position="242"/>
        <end position="254"/>
    </location>
</feature>
<feature type="transmembrane region" description="Helical" evidence="3">
    <location>
        <begin position="414"/>
        <end position="440"/>
    </location>
</feature>
<feature type="transmembrane region" description="Helical" evidence="3">
    <location>
        <begin position="353"/>
        <end position="373"/>
    </location>
</feature>
<dbReference type="EMBL" id="LT618793">
    <property type="protein sequence ID" value="SCQ82218.1"/>
    <property type="molecule type" value="Genomic_DNA"/>
</dbReference>
<comment type="similarity">
    <text evidence="1">Belongs to the LytR/CpsA/Psr (LCP) family.</text>
</comment>
<dbReference type="Proteomes" id="UP000250080">
    <property type="component" value="Chromosome I"/>
</dbReference>
<sequence>MGDMADDDVQRPRRVRRAADDAHSATPPASGTPGTPRRIWARPQPEDPPTTPPAAPEAPAAPSTPADPTPTGGSSRRGMGTNEPHVSKWGTRESTPEPTASATPRRSWSRRRAESTGDQPPVGSGHPTGEGTGPRHARRSAPIHKPVESDLSHPDAPRSTAAADATTPSPAPAEQAPTRPAPPAAATPRGRQHDAPTPRASAPDKHVASRRTPATTPPAAATPHSAAPHSPAPHDPTPPSPTTHAPTPGTPTAPRSERGANLTLGGEPLGEHTAFLHAPDYRHANAAARAAARERARRAAAGTEPAAHDGELFDVEQVGLREPPPPPPEPEPASLRSRFAAFTERSDDTGSHGFGWTMLRTTLGSLIPGAGLIGTRLTMIGTLLFMMTVVFGSGVILAAVVHPPALMATVMNSVGLTAIGIMLVAVTIIWMAIVAGTYLVTRPRRMKRWQRIAGAIVVFLMAALVGSVSSVGAAYAFESAIVVSDVFGNSKTRSQTRPLGDWANKDRVNILLLGGDSGADRDEDLGLRTDTVMLASINTHTGNTVFIQLPRNLENVPFPAGSDLAKVYPNGRVWDRSSGTEDNYMLNAVWNEVPLEHPELFRNTDQPGADATKLAVSGITGLTVDYYAMINIDGIQALVDAMGGVVVNINFPIAKGGHVDGYGDEECGVDGNLSVGPDQKLDGADAMWYARSRCNDPDYDYGRMRRQSCLVNAIIRQANPQTMLTRYEAIAAAGKNMMSTDIPESLLDDATNLALQVKDAQVSRVVFSQAIGTAPQVGDINPGNPDYNAIRNRISGAITASDNGTTPSAPASASSSPMATGSAGSASSVASAAGSGSTSASAAGAAATPSGTAENMSGACDYHPN</sequence>
<evidence type="ECO:0000256" key="3">
    <source>
        <dbReference type="SAM" id="Phobius"/>
    </source>
</evidence>
<dbReference type="PANTHER" id="PTHR33392:SF6">
    <property type="entry name" value="POLYISOPRENYL-TEICHOIC ACID--PEPTIDOGLYCAN TEICHOIC ACID TRANSFERASE TAGU"/>
    <property type="match status" value="1"/>
</dbReference>
<feature type="compositionally biased region" description="Pro residues" evidence="2">
    <location>
        <begin position="46"/>
        <end position="56"/>
    </location>
</feature>
<protein>
    <submittedName>
        <fullName evidence="5">Cell envelope-related transcriptional attenuator</fullName>
    </submittedName>
</protein>
<reference evidence="5 6" key="1">
    <citation type="submission" date="2016-09" db="EMBL/GenBank/DDBJ databases">
        <authorList>
            <person name="Laine KS P."/>
        </authorList>
    </citation>
    <scope>NUCLEOTIDE SEQUENCE [LARGE SCALE GENOMIC DNA]</scope>
    <source>
        <strain evidence="5">PFRJS-23</strain>
    </source>
</reference>
<evidence type="ECO:0000256" key="1">
    <source>
        <dbReference type="ARBA" id="ARBA00006068"/>
    </source>
</evidence>
<dbReference type="InterPro" id="IPR050922">
    <property type="entry name" value="LytR/CpsA/Psr_CW_biosynth"/>
</dbReference>
<keyword evidence="3" id="KW-0472">Membrane</keyword>
<feature type="compositionally biased region" description="Polar residues" evidence="2">
    <location>
        <begin position="96"/>
        <end position="106"/>
    </location>
</feature>
<organism evidence="5 6">
    <name type="scientific">Propionibacterium freudenreichii</name>
    <dbReference type="NCBI Taxonomy" id="1744"/>
    <lineage>
        <taxon>Bacteria</taxon>
        <taxon>Bacillati</taxon>
        <taxon>Actinomycetota</taxon>
        <taxon>Actinomycetes</taxon>
        <taxon>Propionibacteriales</taxon>
        <taxon>Propionibacteriaceae</taxon>
        <taxon>Propionibacterium</taxon>
    </lineage>
</organism>
<dbReference type="InterPro" id="IPR004474">
    <property type="entry name" value="LytR_CpsA_psr"/>
</dbReference>
<dbReference type="AlphaFoldDB" id="A0A2C7ZLU9"/>
<feature type="region of interest" description="Disordered" evidence="2">
    <location>
        <begin position="798"/>
        <end position="865"/>
    </location>
</feature>
<feature type="compositionally biased region" description="Basic and acidic residues" evidence="2">
    <location>
        <begin position="191"/>
        <end position="207"/>
    </location>
</feature>
<accession>A0A2C7ZLU9</accession>
<feature type="compositionally biased region" description="Basic and acidic residues" evidence="2">
    <location>
        <begin position="145"/>
        <end position="156"/>
    </location>
</feature>
<name>A0A2C7ZLU9_9ACTN</name>
<feature type="domain" description="Cell envelope-related transcriptional attenuator" evidence="4">
    <location>
        <begin position="528"/>
        <end position="718"/>
    </location>
</feature>
<feature type="compositionally biased region" description="Low complexity" evidence="2">
    <location>
        <begin position="57"/>
        <end position="74"/>
    </location>
</feature>
<keyword evidence="3" id="KW-1133">Transmembrane helix</keyword>
<dbReference type="PANTHER" id="PTHR33392">
    <property type="entry name" value="POLYISOPRENYL-TEICHOIC ACID--PEPTIDOGLYCAN TEICHOIC ACID TRANSFERASE TAGU"/>
    <property type="match status" value="1"/>
</dbReference>
<feature type="region of interest" description="Disordered" evidence="2">
    <location>
        <begin position="286"/>
        <end position="312"/>
    </location>
</feature>
<evidence type="ECO:0000259" key="4">
    <source>
        <dbReference type="Pfam" id="PF03816"/>
    </source>
</evidence>
<keyword evidence="3" id="KW-0812">Transmembrane</keyword>
<gene>
    <name evidence="5" type="ORF">PFR_JS23_2153</name>
</gene>
<dbReference type="Pfam" id="PF03816">
    <property type="entry name" value="LytR_cpsA_psr"/>
    <property type="match status" value="1"/>
</dbReference>
<evidence type="ECO:0000256" key="2">
    <source>
        <dbReference type="SAM" id="MobiDB-lite"/>
    </source>
</evidence>
<feature type="compositionally biased region" description="Pro residues" evidence="2">
    <location>
        <begin position="230"/>
        <end position="241"/>
    </location>
</feature>
<feature type="compositionally biased region" description="Low complexity" evidence="2">
    <location>
        <begin position="24"/>
        <end position="38"/>
    </location>
</feature>
<feature type="compositionally biased region" description="Low complexity" evidence="2">
    <location>
        <begin position="210"/>
        <end position="229"/>
    </location>
</feature>
<dbReference type="Gene3D" id="3.40.630.190">
    <property type="entry name" value="LCP protein"/>
    <property type="match status" value="1"/>
</dbReference>